<evidence type="ECO:0000313" key="11">
    <source>
        <dbReference type="EMBL" id="VVO30385.1"/>
    </source>
</evidence>
<dbReference type="GO" id="GO:0015628">
    <property type="term" value="P:protein secretion by the type II secretion system"/>
    <property type="evidence" value="ECO:0007669"/>
    <property type="project" value="UniProtKB-UniRule"/>
</dbReference>
<keyword evidence="4 9" id="KW-0488">Methylation</keyword>
<keyword evidence="3" id="KW-1003">Cell membrane</keyword>
<evidence type="ECO:0000256" key="4">
    <source>
        <dbReference type="ARBA" id="ARBA00022481"/>
    </source>
</evidence>
<dbReference type="NCBIfam" id="TIGR01707">
    <property type="entry name" value="gspI"/>
    <property type="match status" value="1"/>
</dbReference>
<organism evidence="11 12">
    <name type="scientific">Pseudomonas fluorescens</name>
    <dbReference type="NCBI Taxonomy" id="294"/>
    <lineage>
        <taxon>Bacteria</taxon>
        <taxon>Pseudomonadati</taxon>
        <taxon>Pseudomonadota</taxon>
        <taxon>Gammaproteobacteria</taxon>
        <taxon>Pseudomonadales</taxon>
        <taxon>Pseudomonadaceae</taxon>
        <taxon>Pseudomonas</taxon>
    </lineage>
</organism>
<dbReference type="Pfam" id="PF07963">
    <property type="entry name" value="N_methyl"/>
    <property type="match status" value="1"/>
</dbReference>
<dbReference type="OrthoDB" id="6121517at2"/>
<dbReference type="PANTHER" id="PTHR38779">
    <property type="entry name" value="TYPE II SECRETION SYSTEM PROTEIN I-RELATED"/>
    <property type="match status" value="1"/>
</dbReference>
<evidence type="ECO:0000256" key="1">
    <source>
        <dbReference type="ARBA" id="ARBA00004377"/>
    </source>
</evidence>
<keyword evidence="8" id="KW-0472">Membrane</keyword>
<evidence type="ECO:0000256" key="8">
    <source>
        <dbReference type="ARBA" id="ARBA00023136"/>
    </source>
</evidence>
<comment type="subunit">
    <text evidence="9">Type II secretion is composed of four main components: the outer membrane complex, the inner membrane complex, the cytoplasmic secretion ATPase and the periplasm-spanning pseudopilus.</text>
</comment>
<dbReference type="InterPro" id="IPR012902">
    <property type="entry name" value="N_methyl_site"/>
</dbReference>
<keyword evidence="6" id="KW-0812">Transmembrane</keyword>
<dbReference type="InterPro" id="IPR003413">
    <property type="entry name" value="T2SS_GspI_C"/>
</dbReference>
<dbReference type="RefSeq" id="WP_150632706.1">
    <property type="nucleotide sequence ID" value="NZ_CABVHI010000025.1"/>
</dbReference>
<reference evidence="11 12" key="1">
    <citation type="submission" date="2019-09" db="EMBL/GenBank/DDBJ databases">
        <authorList>
            <person name="Chandra G."/>
            <person name="Truman W A."/>
        </authorList>
    </citation>
    <scope>NUCLEOTIDE SEQUENCE [LARGE SCALE GENOMIC DNA]</scope>
    <source>
        <strain evidence="11">PS704</strain>
    </source>
</reference>
<dbReference type="EMBL" id="CABVHP010000020">
    <property type="protein sequence ID" value="VVO30385.1"/>
    <property type="molecule type" value="Genomic_DNA"/>
</dbReference>
<evidence type="ECO:0000313" key="12">
    <source>
        <dbReference type="Proteomes" id="UP000326557"/>
    </source>
</evidence>
<evidence type="ECO:0000256" key="2">
    <source>
        <dbReference type="ARBA" id="ARBA00008358"/>
    </source>
</evidence>
<dbReference type="InterPro" id="IPR010052">
    <property type="entry name" value="T2SS_protein-GspI"/>
</dbReference>
<accession>A0A5E6URQ3</accession>
<dbReference type="GO" id="GO:0015627">
    <property type="term" value="C:type II protein secretion system complex"/>
    <property type="evidence" value="ECO:0007669"/>
    <property type="project" value="UniProtKB-UniRule"/>
</dbReference>
<feature type="domain" description="Type II secretion system protein GspI C-terminal" evidence="10">
    <location>
        <begin position="47"/>
        <end position="121"/>
    </location>
</feature>
<keyword evidence="5 9" id="KW-0997">Cell inner membrane</keyword>
<dbReference type="SUPFAM" id="SSF54523">
    <property type="entry name" value="Pili subunits"/>
    <property type="match status" value="2"/>
</dbReference>
<comment type="similarity">
    <text evidence="2 9">Belongs to the GSP I family.</text>
</comment>
<dbReference type="GO" id="GO:0005886">
    <property type="term" value="C:plasma membrane"/>
    <property type="evidence" value="ECO:0007669"/>
    <property type="project" value="UniProtKB-SubCell"/>
</dbReference>
<proteinExistence type="inferred from homology"/>
<dbReference type="AlphaFoldDB" id="A0A5E6URQ3"/>
<name>A0A5E6URQ3_PSEFL</name>
<evidence type="ECO:0000256" key="3">
    <source>
        <dbReference type="ARBA" id="ARBA00022475"/>
    </source>
</evidence>
<comment type="subcellular location">
    <subcellularLocation>
        <location evidence="1 9">Cell inner membrane</location>
        <topology evidence="1 9">Single-pass membrane protein</topology>
    </subcellularLocation>
</comment>
<dbReference type="Proteomes" id="UP000326557">
    <property type="component" value="Unassembled WGS sequence"/>
</dbReference>
<dbReference type="Pfam" id="PF02501">
    <property type="entry name" value="T2SSI"/>
    <property type="match status" value="1"/>
</dbReference>
<evidence type="ECO:0000256" key="7">
    <source>
        <dbReference type="ARBA" id="ARBA00022989"/>
    </source>
</evidence>
<dbReference type="PROSITE" id="PS00409">
    <property type="entry name" value="PROKAR_NTER_METHYL"/>
    <property type="match status" value="1"/>
</dbReference>
<evidence type="ECO:0000256" key="9">
    <source>
        <dbReference type="RuleBase" id="RU368030"/>
    </source>
</evidence>
<dbReference type="NCBIfam" id="TIGR02532">
    <property type="entry name" value="IV_pilin_GFxxxE"/>
    <property type="match status" value="1"/>
</dbReference>
<evidence type="ECO:0000256" key="6">
    <source>
        <dbReference type="ARBA" id="ARBA00022692"/>
    </source>
</evidence>
<sequence>MASRPFVSRMGGFTLLEIMVALAVFSTLAAAVLSASQYVVRQTGAVEERLFAAWLADNHLNELRLQTGLTLGQLQRVVPMDRRDWLLRQHVSASPDPRLLKVDVHVSLSGREQTVHRASGWILHRDE</sequence>
<evidence type="ECO:0000259" key="10">
    <source>
        <dbReference type="Pfam" id="PF02501"/>
    </source>
</evidence>
<dbReference type="InterPro" id="IPR045584">
    <property type="entry name" value="Pilin-like"/>
</dbReference>
<gene>
    <name evidence="11" type="primary">xcpV</name>
    <name evidence="11" type="ORF">PS704_04957</name>
</gene>
<keyword evidence="7" id="KW-1133">Transmembrane helix</keyword>
<protein>
    <recommendedName>
        <fullName evidence="9">Type II secretion system protein I</fullName>
        <shortName evidence="9">T2SS minor pseudopilin I</shortName>
    </recommendedName>
</protein>
<comment type="function">
    <text evidence="9">Component of the type II secretion system required for the energy-dependent secretion of extracellular factors such as proteases and toxins from the periplasm.</text>
</comment>
<dbReference type="Gene3D" id="3.30.1300.30">
    <property type="entry name" value="GSPII I/J protein-like"/>
    <property type="match status" value="1"/>
</dbReference>
<evidence type="ECO:0000256" key="5">
    <source>
        <dbReference type="ARBA" id="ARBA00022519"/>
    </source>
</evidence>
<dbReference type="PANTHER" id="PTHR38779:SF2">
    <property type="entry name" value="TYPE II SECRETION SYSTEM PROTEIN I-RELATED"/>
    <property type="match status" value="1"/>
</dbReference>
<comment type="PTM">
    <text evidence="9">Cleaved by prepilin peptidase.</text>
</comment>